<evidence type="ECO:0000256" key="2">
    <source>
        <dbReference type="ARBA" id="ARBA00022771"/>
    </source>
</evidence>
<dbReference type="OrthoDB" id="166134at2759"/>
<evidence type="ECO:0000256" key="4">
    <source>
        <dbReference type="PROSITE-ProRule" id="PRU00091"/>
    </source>
</evidence>
<dbReference type="AlphaFoldDB" id="A0A8S1D3W6"/>
<keyword evidence="2 4" id="KW-0863">Zinc-finger</keyword>
<dbReference type="GO" id="GO:0008270">
    <property type="term" value="F:zinc ion binding"/>
    <property type="evidence" value="ECO:0007669"/>
    <property type="project" value="UniProtKB-KW"/>
</dbReference>
<dbReference type="InterPro" id="IPR021565">
    <property type="entry name" value="Rbsn_Rab-bd"/>
</dbReference>
<dbReference type="SUPFAM" id="SSF57903">
    <property type="entry name" value="FYVE/PHD zinc finger"/>
    <property type="match status" value="1"/>
</dbReference>
<accession>A0A8S1D3W6</accession>
<feature type="domain" description="FYVE-type" evidence="5">
    <location>
        <begin position="96"/>
        <end position="169"/>
    </location>
</feature>
<dbReference type="EMBL" id="CADEPI010000115">
    <property type="protein sequence ID" value="CAB3375594.1"/>
    <property type="molecule type" value="Genomic_DNA"/>
</dbReference>
<keyword evidence="7" id="KW-1185">Reference proteome</keyword>
<evidence type="ECO:0000256" key="3">
    <source>
        <dbReference type="ARBA" id="ARBA00022833"/>
    </source>
</evidence>
<dbReference type="Gene3D" id="4.10.860.20">
    <property type="entry name" value="Rabenosyn, Rab binding domain"/>
    <property type="match status" value="1"/>
</dbReference>
<gene>
    <name evidence="6" type="ORF">CLODIP_2_CD12790</name>
</gene>
<evidence type="ECO:0000256" key="1">
    <source>
        <dbReference type="ARBA" id="ARBA00022723"/>
    </source>
</evidence>
<dbReference type="Pfam" id="PF01363">
    <property type="entry name" value="FYVE"/>
    <property type="match status" value="1"/>
</dbReference>
<evidence type="ECO:0000259" key="5">
    <source>
        <dbReference type="PROSITE" id="PS50178"/>
    </source>
</evidence>
<dbReference type="Proteomes" id="UP000494165">
    <property type="component" value="Unassembled WGS sequence"/>
</dbReference>
<dbReference type="Pfam" id="PF11464">
    <property type="entry name" value="Rbsn"/>
    <property type="match status" value="1"/>
</dbReference>
<dbReference type="InterPro" id="IPR017455">
    <property type="entry name" value="Znf_FYVE-rel"/>
</dbReference>
<keyword evidence="1" id="KW-0479">Metal-binding</keyword>
<proteinExistence type="predicted"/>
<dbReference type="InterPro" id="IPR013083">
    <property type="entry name" value="Znf_RING/FYVE/PHD"/>
</dbReference>
<comment type="caution">
    <text evidence="6">The sequence shown here is derived from an EMBL/GenBank/DDBJ whole genome shotgun (WGS) entry which is preliminary data.</text>
</comment>
<protein>
    <recommendedName>
        <fullName evidence="5">FYVE-type domain-containing protein</fullName>
    </recommendedName>
</protein>
<sequence>MIGFLTLQKIKVIVMYEYEDDEFEGAGATAVAPKMQPGATRSLTSKFREFRSEKMDSYNTDINKLVIRLEKLMSGISTDAVKRKAHEQAVVSWLDDSLVNLCPSCGCSFNITRRKHHCRLCGAITCNSCSHSLSIADALKLSSKKPSEEILQMNLPDFRVCAPCSERLEHRRQKVEGKTARPIICQFYDKLQQLQSDADALLKDYLKMHSSLCSGESIYDLREAKTTRLYLVQLAEKIEQTSKSILILGTKSNEESAPRGRSLRLQQSIRMSASNFIRDKLMCLPSLPTEMELQTMRQRLQSGISSRLNQAGGSKSARVMQGAGWGTYTTSSAVVETDDPILQQINLVRGYIEQAMEAGRRDEVCSLQENLKLLESAYEQQQNHSV</sequence>
<evidence type="ECO:0000313" key="6">
    <source>
        <dbReference type="EMBL" id="CAB3375594.1"/>
    </source>
</evidence>
<name>A0A8S1D3W6_9INSE</name>
<keyword evidence="3" id="KW-0862">Zinc</keyword>
<dbReference type="PROSITE" id="PS50178">
    <property type="entry name" value="ZF_FYVE"/>
    <property type="match status" value="1"/>
</dbReference>
<dbReference type="PANTHER" id="PTHR13510:SF44">
    <property type="entry name" value="RABENOSYN-5"/>
    <property type="match status" value="1"/>
</dbReference>
<dbReference type="SUPFAM" id="SSF140125">
    <property type="entry name" value="Rabenosyn-5 Rab-binding domain-like"/>
    <property type="match status" value="1"/>
</dbReference>
<evidence type="ECO:0000313" key="7">
    <source>
        <dbReference type="Proteomes" id="UP000494165"/>
    </source>
</evidence>
<dbReference type="PANTHER" id="PTHR13510">
    <property type="entry name" value="FYVE-FINGER-CONTAINING RAB5 EFFECTOR PROTEIN RABENOSYN-5-RELATED"/>
    <property type="match status" value="1"/>
</dbReference>
<reference evidence="6 7" key="1">
    <citation type="submission" date="2020-04" db="EMBL/GenBank/DDBJ databases">
        <authorList>
            <person name="Alioto T."/>
            <person name="Alioto T."/>
            <person name="Gomez Garrido J."/>
        </authorList>
    </citation>
    <scope>NUCLEOTIDE SEQUENCE [LARGE SCALE GENOMIC DNA]</scope>
</reference>
<dbReference type="InterPro" id="IPR036531">
    <property type="entry name" value="Rbsn_Rab-bd_sf"/>
</dbReference>
<dbReference type="InterPro" id="IPR011011">
    <property type="entry name" value="Znf_FYVE_PHD"/>
</dbReference>
<dbReference type="SMART" id="SM00064">
    <property type="entry name" value="FYVE"/>
    <property type="match status" value="1"/>
</dbReference>
<dbReference type="Gene3D" id="3.30.40.10">
    <property type="entry name" value="Zinc/RING finger domain, C3HC4 (zinc finger)"/>
    <property type="match status" value="1"/>
</dbReference>
<dbReference type="InterPro" id="IPR052727">
    <property type="entry name" value="Rab4/Rab5_effector"/>
</dbReference>
<organism evidence="6 7">
    <name type="scientific">Cloeon dipterum</name>
    <dbReference type="NCBI Taxonomy" id="197152"/>
    <lineage>
        <taxon>Eukaryota</taxon>
        <taxon>Metazoa</taxon>
        <taxon>Ecdysozoa</taxon>
        <taxon>Arthropoda</taxon>
        <taxon>Hexapoda</taxon>
        <taxon>Insecta</taxon>
        <taxon>Pterygota</taxon>
        <taxon>Palaeoptera</taxon>
        <taxon>Ephemeroptera</taxon>
        <taxon>Pisciforma</taxon>
        <taxon>Baetidae</taxon>
        <taxon>Cloeon</taxon>
    </lineage>
</organism>
<dbReference type="InterPro" id="IPR000306">
    <property type="entry name" value="Znf_FYVE"/>
</dbReference>